<dbReference type="InterPro" id="IPR055454">
    <property type="entry name" value="CNOT1-like_NOT1_connector"/>
</dbReference>
<dbReference type="InterPro" id="IPR032194">
    <property type="entry name" value="CNOT1_HEAT"/>
</dbReference>
<feature type="domain" description="CCR4-NOT transcription complex subunit 1 HEAT repeat" evidence="13">
    <location>
        <begin position="519"/>
        <end position="662"/>
    </location>
</feature>
<dbReference type="GO" id="GO:0000932">
    <property type="term" value="C:P-body"/>
    <property type="evidence" value="ECO:0007669"/>
    <property type="project" value="TreeGrafter"/>
</dbReference>
<dbReference type="FunFam" id="1.25.40.800:FF:000001">
    <property type="entry name" value="CCR4-NOT transcription complex subunit 1"/>
    <property type="match status" value="1"/>
</dbReference>
<dbReference type="InterPro" id="IPR032191">
    <property type="entry name" value="CNOT1_CAF1_bind"/>
</dbReference>
<evidence type="ECO:0000256" key="5">
    <source>
        <dbReference type="ARBA" id="ARBA00023242"/>
    </source>
</evidence>
<comment type="caution">
    <text evidence="15">The sequence shown here is derived from an EMBL/GenBank/DDBJ whole genome shotgun (WGS) entry which is preliminary data.</text>
</comment>
<feature type="region of interest" description="Disordered" evidence="8">
    <location>
        <begin position="887"/>
        <end position="914"/>
    </location>
</feature>
<evidence type="ECO:0000259" key="11">
    <source>
        <dbReference type="Pfam" id="PF16415"/>
    </source>
</evidence>
<name>A0A8H3LL51_9GLOM</name>
<dbReference type="GO" id="GO:0000289">
    <property type="term" value="P:nuclear-transcribed mRNA poly(A) tail shortening"/>
    <property type="evidence" value="ECO:0007669"/>
    <property type="project" value="UniProtKB-ARBA"/>
</dbReference>
<keyword evidence="4" id="KW-0804">Transcription</keyword>
<dbReference type="Gene3D" id="1.25.40.790">
    <property type="match status" value="1"/>
</dbReference>
<evidence type="ECO:0000256" key="6">
    <source>
        <dbReference type="ARBA" id="ARBA00059181"/>
    </source>
</evidence>
<evidence type="ECO:0000259" key="9">
    <source>
        <dbReference type="Pfam" id="PF04054"/>
    </source>
</evidence>
<dbReference type="CDD" id="cd20710">
    <property type="entry name" value="NOT1_connector"/>
    <property type="match status" value="1"/>
</dbReference>
<keyword evidence="3" id="KW-0805">Transcription regulation</keyword>
<evidence type="ECO:0000256" key="3">
    <source>
        <dbReference type="ARBA" id="ARBA00023015"/>
    </source>
</evidence>
<evidence type="ECO:0000313" key="16">
    <source>
        <dbReference type="Proteomes" id="UP000615446"/>
    </source>
</evidence>
<dbReference type="Pfam" id="PF12842">
    <property type="entry name" value="DUF3819"/>
    <property type="match status" value="1"/>
</dbReference>
<dbReference type="Gene3D" id="1.25.40.840">
    <property type="entry name" value="CCR4-NOT transcription complex subunit 1 TTP binding domain"/>
    <property type="match status" value="1"/>
</dbReference>
<evidence type="ECO:0000259" key="12">
    <source>
        <dbReference type="Pfam" id="PF16417"/>
    </source>
</evidence>
<accession>A0A8H3LL51</accession>
<feature type="region of interest" description="Disordered" evidence="8">
    <location>
        <begin position="1"/>
        <end position="33"/>
    </location>
</feature>
<dbReference type="Pfam" id="PF04054">
    <property type="entry name" value="Not1"/>
    <property type="match status" value="1"/>
</dbReference>
<evidence type="ECO:0000256" key="2">
    <source>
        <dbReference type="ARBA" id="ARBA00022491"/>
    </source>
</evidence>
<feature type="region of interest" description="Disordered" evidence="8">
    <location>
        <begin position="1167"/>
        <end position="1192"/>
    </location>
</feature>
<evidence type="ECO:0000256" key="1">
    <source>
        <dbReference type="ARBA" id="ARBA00004123"/>
    </source>
</evidence>
<dbReference type="Gene3D" id="1.25.40.180">
    <property type="match status" value="1"/>
</dbReference>
<keyword evidence="5" id="KW-0539">Nucleus</keyword>
<evidence type="ECO:0000259" key="13">
    <source>
        <dbReference type="Pfam" id="PF16418"/>
    </source>
</evidence>
<proteinExistence type="predicted"/>
<dbReference type="FunFam" id="1.25.40.180:FF:000012">
    <property type="entry name" value="Ccr4-Not transcription complex subunit"/>
    <property type="match status" value="1"/>
</dbReference>
<dbReference type="FunFam" id="1.25.40.840:FF:000003">
    <property type="entry name" value="Transcription regulator"/>
    <property type="match status" value="1"/>
</dbReference>
<gene>
    <name evidence="15" type="ORF">RCL2_001746200</name>
</gene>
<dbReference type="Pfam" id="PF16417">
    <property type="entry name" value="CNOT1_TTP_bind"/>
    <property type="match status" value="1"/>
</dbReference>
<protein>
    <recommendedName>
        <fullName evidence="7">General negative regulator of transcription subunit 1</fullName>
    </recommendedName>
</protein>
<dbReference type="Pfam" id="PF16415">
    <property type="entry name" value="CNOT1_CAF1_bind"/>
    <property type="match status" value="1"/>
</dbReference>
<reference evidence="15" key="1">
    <citation type="submission" date="2019-10" db="EMBL/GenBank/DDBJ databases">
        <title>Conservation and host-specific expression of non-tandemly repeated heterogenous ribosome RNA gene in arbuscular mycorrhizal fungi.</title>
        <authorList>
            <person name="Maeda T."/>
            <person name="Kobayashi Y."/>
            <person name="Nakagawa T."/>
            <person name="Ezawa T."/>
            <person name="Yamaguchi K."/>
            <person name="Bino T."/>
            <person name="Nishimoto Y."/>
            <person name="Shigenobu S."/>
            <person name="Kawaguchi M."/>
        </authorList>
    </citation>
    <scope>NUCLEOTIDE SEQUENCE</scope>
    <source>
        <strain evidence="15">HR1</strain>
    </source>
</reference>
<evidence type="ECO:0000313" key="15">
    <source>
        <dbReference type="EMBL" id="GES90627.1"/>
    </source>
</evidence>
<evidence type="ECO:0000259" key="10">
    <source>
        <dbReference type="Pfam" id="PF12842"/>
    </source>
</evidence>
<keyword evidence="2" id="KW-0678">Repressor</keyword>
<sequence length="2191" mass="248709">MNSEEPSFTSFSPPPVNSNSTTAKTSSTTPHHLRSSHTSLINIVKAQISFRLSTLSADNYALNVAEINSLIDQHGQDTRFHLLRRLLIDSRICNTGTRSSELLSHSLSYRLLIEKVIEAASDPALSAVFREALNSIDHSDSFKDLDLNSFLENVGINPAEKVGLCISLLSANRKEIVEQAREIIKQNIDPLFEALSDQPVQANLSDKLKQHLIAYFEAEKRNSLPAQSDTSNTSKLKFTSKPVPLALLPLLNPSQTASFSNTEMGESSDQARATLSKIMHDAGYNCCSSASAFLNILNQLGVASAESGEIIRDDDVAQAIGMMVRTHTEDGNAWNQGTDLQEYKQTWDIEIFVSTLVELQPHLDWIKVIEKLDYPEFSINDTKGLEMILSSFKKATKDRQQFPLHVFWGHWNNINGQFNFLRRIVQAPPEVFNINDYPVQKVLSMEDFATSNANLKSMSGMLTANPWNSVELIETMIKMADTDLFEEVRQLFERAAKQTPEVMCLGLAQVQKPWNPLHQEIVNRLVLMFLTGHSSSTPVLTRLWQVNSSLFIEGCLEMYKKDAMTISRILDIAQDLKILNPLLAVQPFSFSIDLAALASRREYLNLEKWLQDNINEFGDPFVHDCLEFLGQKISMEVTRENNGNLQSVKLTGDVFAIFLRILSNSSMSPANSELFKDINNTSIHVYPRLLNPSPTEGNASDQTFTADVEEEANSYYERVYRQEIGIEDFIKLLQRFKHSKDTRENQIFSCMVHNLFDEYQFFPKYPQRELTITSVIFGSLIQYQLVIYEALGIALRYVLNALRSPADSKMFNFGVQALLQFQSRLPEWPQYCSHLLQITQLQQAHPDIVQSVRSTLALNANKNSSTPLTTTPTITSPTTVSSNVNIEQSTSKAANNSSSTDVNSNNKPTSEQNNKIIDRPAFTALNLDTLLAADKVDYEVPSEAIQDKILFIINNVAQSNLETKVAEMKEILKESHYRWFANYLVVKRASIEPNYHQLYLQFLESLESQSLCRHVLHETFANIKVLLNSEKTVQSSSERSLLKNLGSWLGSMTLAKNKPIKHKNIAFKELLIEGYDNNRLIVAIPFVCKVLEQASKSKVFKPPNPWLMAILKLLVELYQYADLKLNLKFEIEVLCKSLEIELKDIEPTTIIKDRPQKELAANQPDIAQESDKWPTSKLPPQPSQVPIPSTPTSHTSLPLIDEPITNLGQFITINPSIPGIFANQGLRKLVHMAIDRAIREIITPVVERSVTIAGISTRELIIKDFAMEPNEEKMRNAAHLMVQNLAGSLALVTCKEPLRISMATHLRTLLLQNGFSEQSISEQAILYLVADNLDLACTFIEKAAMDKAVPEIDESLASSFSNRKKHRERTGQPYYDMSVYSGISRYMSTLPEPLRLKPNGLLPQQLRVYEDFSRIPRLSNQAAEIYNDRNVRSGMLRGQDFGIGHPYNPTEMPFDGPQVQMPITAHQSLEKFGQYLSELDKAISKSPHASWTSLPLNHDIRLLVKEIPLLATQSFNRDETALHFSQKVVQLLYKNDSNLSREVYVTLLEKLCEISYKVNKEVTAWLIYADDERKFIVPVVVALIKAGLINASDQDTQLAKLIENGRPTVIDFTAKLIRECVLRDPPCAKRSDFVDSLDALSRLTQRGKAPEAVIQLLEDLRPRNRDILNKDVENMGLRDQLTYFFIEWVRVYQHSASNEKTYASFIIQLQQQGVLKGEEISSMFFRVCTEMSVDHYLKQKATTQATPVVAYQAIDAFSKLIVLLVKYHSDPEGINNNVAKINYLTKILSIIVLVLAQAHEQRRQQFNQKPFFRLFSSLLNDLNSYEQQLQPIYFQILTALSNNTFHTLQPLFFPGFTFAWLSLISHRLFMPKLLLAENQKGWPAFHKLLLCLFKFLVPFLRNVEMIDTTRLLYKGTLRVLLVLLHDFPEFLCDYHFSFCDVIPPSCIQLRNLILSAFPRNMRLPDPFTPNLKVDLLPEISHSPRVLSDYASALVANNLKTDIDNYLKSRSPISFPSDLKQKLMLDSNNQPEILSTGSKYNVPVINALVLYVGIQAIGQLHNKSNQGTNTLTHSAPMDIFQQLLIDLDSEGRYLFLSAIANQLRYPNSHTHYFSCILLYLFAEGNQEVIKEQVTRVLLERLIVNRPHPWGLLITFIELIKNPRYNFWSHSFTRCAADIERLFDSVSRSINQV</sequence>
<feature type="domain" description="CCR4-NOT transcription complex subunit 1-like NOT1 connector" evidence="14">
    <location>
        <begin position="1478"/>
        <end position="1662"/>
    </location>
</feature>
<dbReference type="EMBL" id="BLAL01000196">
    <property type="protein sequence ID" value="GES90627.1"/>
    <property type="molecule type" value="Genomic_DNA"/>
</dbReference>
<dbReference type="OrthoDB" id="1933107at2759"/>
<feature type="domain" description="CCR4-NOT transcription complex subunit 1" evidence="10">
    <location>
        <begin position="1226"/>
        <end position="1367"/>
    </location>
</feature>
<dbReference type="GO" id="GO:0017148">
    <property type="term" value="P:negative regulation of translation"/>
    <property type="evidence" value="ECO:0007669"/>
    <property type="project" value="InterPro"/>
</dbReference>
<dbReference type="PANTHER" id="PTHR13162:SF8">
    <property type="entry name" value="CCR4-NOT TRANSCRIPTION COMPLEX SUBUNIT 1"/>
    <property type="match status" value="1"/>
</dbReference>
<dbReference type="Pfam" id="PF16418">
    <property type="entry name" value="CNOT1_HEAT"/>
    <property type="match status" value="1"/>
</dbReference>
<feature type="domain" description="CCR4-NOT transcription complex subunit 1 CAF1-binding" evidence="11">
    <location>
        <begin position="938"/>
        <end position="1158"/>
    </location>
</feature>
<feature type="domain" description="CCR4-NOT transcription complex subunit 1 TTP binding" evidence="12">
    <location>
        <begin position="687"/>
        <end position="859"/>
    </location>
</feature>
<dbReference type="InterPro" id="IPR032193">
    <property type="entry name" value="CNOT1_TTP_bind"/>
</dbReference>
<dbReference type="Proteomes" id="UP000615446">
    <property type="component" value="Unassembled WGS sequence"/>
</dbReference>
<dbReference type="Gene3D" id="1.25.40.800">
    <property type="match status" value="1"/>
</dbReference>
<feature type="domain" description="CCR4-Not complex component Not1 C-terminal" evidence="9">
    <location>
        <begin position="1819"/>
        <end position="2184"/>
    </location>
</feature>
<evidence type="ECO:0000256" key="7">
    <source>
        <dbReference type="ARBA" id="ARBA00074459"/>
    </source>
</evidence>
<evidence type="ECO:0000256" key="8">
    <source>
        <dbReference type="SAM" id="MobiDB-lite"/>
    </source>
</evidence>
<dbReference type="GO" id="GO:0060090">
    <property type="term" value="F:molecular adaptor activity"/>
    <property type="evidence" value="ECO:0007669"/>
    <property type="project" value="TreeGrafter"/>
</dbReference>
<dbReference type="InterPro" id="IPR040398">
    <property type="entry name" value="Not1"/>
</dbReference>
<comment type="subcellular location">
    <subcellularLocation>
        <location evidence="1">Nucleus</location>
    </subcellularLocation>
</comment>
<comment type="function">
    <text evidence="6">Acts as a component of the CCR4-NOT core complex, which in the nucleus seems to be a general transcription factor, and in the cytoplasm the major mRNA deadenylase involved in mRNA turnover. The NOT protein subcomplex negatively regulates the basal and activated transcription of many genes. Preferentially affects TC-type TATA element-dependent transcription. Could directly or indirectly inhibit component(s) of the general transcription machinery.</text>
</comment>
<evidence type="ECO:0000259" key="14">
    <source>
        <dbReference type="Pfam" id="PF25097"/>
    </source>
</evidence>
<evidence type="ECO:0000256" key="4">
    <source>
        <dbReference type="ARBA" id="ARBA00023163"/>
    </source>
</evidence>
<organism evidence="15 16">
    <name type="scientific">Rhizophagus clarus</name>
    <dbReference type="NCBI Taxonomy" id="94130"/>
    <lineage>
        <taxon>Eukaryota</taxon>
        <taxon>Fungi</taxon>
        <taxon>Fungi incertae sedis</taxon>
        <taxon>Mucoromycota</taxon>
        <taxon>Glomeromycotina</taxon>
        <taxon>Glomeromycetes</taxon>
        <taxon>Glomerales</taxon>
        <taxon>Glomeraceae</taxon>
        <taxon>Rhizophagus</taxon>
    </lineage>
</organism>
<dbReference type="PANTHER" id="PTHR13162">
    <property type="entry name" value="CCR4-NOT TRANSCRIPTION COMPLEX"/>
    <property type="match status" value="1"/>
</dbReference>
<dbReference type="GO" id="GO:0030015">
    <property type="term" value="C:CCR4-NOT core complex"/>
    <property type="evidence" value="ECO:0007669"/>
    <property type="project" value="InterPro"/>
</dbReference>
<feature type="compositionally biased region" description="Low complexity" evidence="8">
    <location>
        <begin position="889"/>
        <end position="906"/>
    </location>
</feature>
<feature type="compositionally biased region" description="Pro residues" evidence="8">
    <location>
        <begin position="1177"/>
        <end position="1189"/>
    </location>
</feature>
<dbReference type="GO" id="GO:0005634">
    <property type="term" value="C:nucleus"/>
    <property type="evidence" value="ECO:0007669"/>
    <property type="project" value="UniProtKB-SubCell"/>
</dbReference>
<dbReference type="Pfam" id="PF25097">
    <property type="entry name" value="ARM_Cnot1"/>
    <property type="match status" value="1"/>
</dbReference>
<dbReference type="InterPro" id="IPR007196">
    <property type="entry name" value="CCR4-Not_Not1_C"/>
</dbReference>
<feature type="compositionally biased region" description="Low complexity" evidence="8">
    <location>
        <begin position="1"/>
        <end position="29"/>
    </location>
</feature>
<dbReference type="InterPro" id="IPR038535">
    <property type="entry name" value="CNOT1_TTP_bind_sf"/>
</dbReference>
<dbReference type="InterPro" id="IPR024557">
    <property type="entry name" value="CNOT1_dom_4"/>
</dbReference>